<dbReference type="GO" id="GO:0016020">
    <property type="term" value="C:membrane"/>
    <property type="evidence" value="ECO:0007669"/>
    <property type="project" value="UniProtKB-SubCell"/>
</dbReference>
<accession>A0AAD9V4Y2</accession>
<feature type="transmembrane region" description="Helical" evidence="6">
    <location>
        <begin position="312"/>
        <end position="334"/>
    </location>
</feature>
<evidence type="ECO:0000256" key="1">
    <source>
        <dbReference type="ARBA" id="ARBA00004141"/>
    </source>
</evidence>
<feature type="transmembrane region" description="Helical" evidence="6">
    <location>
        <begin position="400"/>
        <end position="422"/>
    </location>
</feature>
<comment type="subcellular location">
    <subcellularLocation>
        <location evidence="1">Membrane</location>
        <topology evidence="1">Multi-pass membrane protein</topology>
    </subcellularLocation>
</comment>
<evidence type="ECO:0000256" key="3">
    <source>
        <dbReference type="ARBA" id="ARBA00022692"/>
    </source>
</evidence>
<name>A0AAD9V4Y2_ACRCE</name>
<gene>
    <name evidence="7" type="ORF">P5673_015947</name>
</gene>
<protein>
    <submittedName>
        <fullName evidence="7">Solute carrier family 23 member 1</fullName>
    </submittedName>
</protein>
<feature type="transmembrane region" description="Helical" evidence="6">
    <location>
        <begin position="250"/>
        <end position="278"/>
    </location>
</feature>
<comment type="caution">
    <text evidence="7">The sequence shown here is derived from an EMBL/GenBank/DDBJ whole genome shotgun (WGS) entry which is preliminary data.</text>
</comment>
<evidence type="ECO:0000313" key="7">
    <source>
        <dbReference type="EMBL" id="KAK2561424.1"/>
    </source>
</evidence>
<organism evidence="7 8">
    <name type="scientific">Acropora cervicornis</name>
    <name type="common">Staghorn coral</name>
    <dbReference type="NCBI Taxonomy" id="6130"/>
    <lineage>
        <taxon>Eukaryota</taxon>
        <taxon>Metazoa</taxon>
        <taxon>Cnidaria</taxon>
        <taxon>Anthozoa</taxon>
        <taxon>Hexacorallia</taxon>
        <taxon>Scleractinia</taxon>
        <taxon>Astrocoeniina</taxon>
        <taxon>Acroporidae</taxon>
        <taxon>Acropora</taxon>
    </lineage>
</organism>
<feature type="transmembrane region" description="Helical" evidence="6">
    <location>
        <begin position="458"/>
        <end position="476"/>
    </location>
</feature>
<feature type="transmembrane region" description="Helical" evidence="6">
    <location>
        <begin position="428"/>
        <end position="446"/>
    </location>
</feature>
<proteinExistence type="inferred from homology"/>
<evidence type="ECO:0000256" key="5">
    <source>
        <dbReference type="ARBA" id="ARBA00023136"/>
    </source>
</evidence>
<evidence type="ECO:0000256" key="4">
    <source>
        <dbReference type="ARBA" id="ARBA00022989"/>
    </source>
</evidence>
<evidence type="ECO:0000256" key="2">
    <source>
        <dbReference type="ARBA" id="ARBA00008821"/>
    </source>
</evidence>
<dbReference type="AlphaFoldDB" id="A0AAD9V4Y2"/>
<reference evidence="7" key="2">
    <citation type="journal article" date="2023" name="Science">
        <title>Genomic signatures of disease resistance in endangered staghorn corals.</title>
        <authorList>
            <person name="Vollmer S.V."/>
            <person name="Selwyn J.D."/>
            <person name="Despard B.A."/>
            <person name="Roesel C.L."/>
        </authorList>
    </citation>
    <scope>NUCLEOTIDE SEQUENCE</scope>
    <source>
        <strain evidence="7">K2</strain>
    </source>
</reference>
<feature type="transmembrane region" description="Helical" evidence="6">
    <location>
        <begin position="496"/>
        <end position="516"/>
    </location>
</feature>
<keyword evidence="8" id="KW-1185">Reference proteome</keyword>
<dbReference type="EMBL" id="JARQWQ010000033">
    <property type="protein sequence ID" value="KAK2561424.1"/>
    <property type="molecule type" value="Genomic_DNA"/>
</dbReference>
<comment type="similarity">
    <text evidence="2">Belongs to the nucleobase:cation symporter-2 (NCS2) (TC 2.A.40) family.</text>
</comment>
<feature type="transmembrane region" description="Helical" evidence="6">
    <location>
        <begin position="38"/>
        <end position="64"/>
    </location>
</feature>
<keyword evidence="3 6" id="KW-0812">Transmembrane</keyword>
<keyword evidence="5 6" id="KW-0472">Membrane</keyword>
<feature type="transmembrane region" description="Helical" evidence="6">
    <location>
        <begin position="76"/>
        <end position="94"/>
    </location>
</feature>
<dbReference type="Pfam" id="PF00860">
    <property type="entry name" value="Xan_ur_permease"/>
    <property type="match status" value="1"/>
</dbReference>
<dbReference type="PANTHER" id="PTHR11119">
    <property type="entry name" value="XANTHINE-URACIL / VITAMIN C PERMEASE FAMILY MEMBER"/>
    <property type="match status" value="1"/>
</dbReference>
<sequence length="596" mass="64613">METTEDITEISERNMKEQSEKKKKKAFGLFYLINENPPWYTCLLLGFQHYLTMFGGALSIPFVLSVPMCFANDSLVISEVLSTILFVSGIVTLIQTTCGVRLPIIQGGDYSYIAPVFAILSLPKWQCPTVAEGAGNSTGSLLIDNNDIWKTRMREIQGAIIVGSLFQIFIGFTGLIGFLLRFIGPLATAPTITLVGLALFRVGADRSGNHWGISITTIVLIALFSQYMTNVKIPVPAYAKDRRGCYIGRYPLFQLFPVILAIAVSWIICAVVTAAGGFPSDPNNPQYSARTDARINVVKEAKWFRIPYPGQWGTPTISIAGVFGILAGVFTSIVESVGDYYACARIAGALPPPKHAVNRGIGMEGIGGLLAGAFGTGLGTTSYSQNIAAIGITKVGSLRVIQWGALVLMIVGVIGKFGALFVSIPDPIIGGVLLVLFGMVAAVGISNLQFADMSSARNLFVVGFSIVFGLALPYYMETHPNAIETGVAEIDQIITVLLTTSMAVGCIIALILDNTIPGTEDERGLKTWRQHLSSTDGDNQFQTAPIEFYDLPFGLKHVSHCKVAKYLPFVPYYEEKCEDESHEMMNDRLSPKPDEV</sequence>
<feature type="transmembrane region" description="Helical" evidence="6">
    <location>
        <begin position="156"/>
        <end position="179"/>
    </location>
</feature>
<keyword evidence="4 6" id="KW-1133">Transmembrane helix</keyword>
<feature type="transmembrane region" description="Helical" evidence="6">
    <location>
        <begin position="210"/>
        <end position="229"/>
    </location>
</feature>
<dbReference type="GO" id="GO:0022857">
    <property type="term" value="F:transmembrane transporter activity"/>
    <property type="evidence" value="ECO:0007669"/>
    <property type="project" value="InterPro"/>
</dbReference>
<evidence type="ECO:0000313" key="8">
    <source>
        <dbReference type="Proteomes" id="UP001249851"/>
    </source>
</evidence>
<dbReference type="InterPro" id="IPR006043">
    <property type="entry name" value="NCS2"/>
</dbReference>
<reference evidence="7" key="1">
    <citation type="journal article" date="2023" name="G3 (Bethesda)">
        <title>Whole genome assembly and annotation of the endangered Caribbean coral Acropora cervicornis.</title>
        <authorList>
            <person name="Selwyn J.D."/>
            <person name="Vollmer S.V."/>
        </authorList>
    </citation>
    <scope>NUCLEOTIDE SEQUENCE</scope>
    <source>
        <strain evidence="7">K2</strain>
    </source>
</reference>
<dbReference type="Proteomes" id="UP001249851">
    <property type="component" value="Unassembled WGS sequence"/>
</dbReference>
<evidence type="ECO:0000256" key="6">
    <source>
        <dbReference type="SAM" id="Phobius"/>
    </source>
</evidence>